<keyword evidence="3" id="KW-1185">Reference proteome</keyword>
<accession>A0ABD1FC08</accession>
<evidence type="ECO:0000256" key="1">
    <source>
        <dbReference type="SAM" id="SignalP"/>
    </source>
</evidence>
<sequence length="180" mass="19391">MHPKLIFTLVAILSIGLVHSFPYAPRGSRFIGSSGHHHLDTASEFSSSVQQTYQKDVNVVRKTGIVQPYFNNFIGHLGSPHAFVSHHSPSGVGVISTGPIAVHPRRIPVVERPLVGTVGLPEEEESIHIYKEETESLSKTPLVSRGGFGGSGVGVVQSDNTEKIFRRSHVSKPVVTGGII</sequence>
<evidence type="ECO:0000313" key="2">
    <source>
        <dbReference type="EMBL" id="KAL1516814.1"/>
    </source>
</evidence>
<protein>
    <submittedName>
        <fullName evidence="2">Uncharacterized protein</fullName>
    </submittedName>
</protein>
<reference evidence="2 3" key="1">
    <citation type="submission" date="2024-05" db="EMBL/GenBank/DDBJ databases">
        <title>Genetic variation in Jamaican populations of the coffee berry borer (Hypothenemus hampei).</title>
        <authorList>
            <person name="Errbii M."/>
            <person name="Myrie A."/>
        </authorList>
    </citation>
    <scope>NUCLEOTIDE SEQUENCE [LARGE SCALE GENOMIC DNA]</scope>
    <source>
        <strain evidence="2">JA-Hopewell-2020-01-JO</strain>
        <tissue evidence="2">Whole body</tissue>
    </source>
</reference>
<comment type="caution">
    <text evidence="2">The sequence shown here is derived from an EMBL/GenBank/DDBJ whole genome shotgun (WGS) entry which is preliminary data.</text>
</comment>
<keyword evidence="1" id="KW-0732">Signal</keyword>
<feature type="chain" id="PRO_5044837869" evidence="1">
    <location>
        <begin position="21"/>
        <end position="180"/>
    </location>
</feature>
<dbReference type="EMBL" id="JBDJPC010000001">
    <property type="protein sequence ID" value="KAL1516814.1"/>
    <property type="molecule type" value="Genomic_DNA"/>
</dbReference>
<gene>
    <name evidence="2" type="ORF">ABEB36_000667</name>
</gene>
<dbReference type="AlphaFoldDB" id="A0ABD1FC08"/>
<name>A0ABD1FC08_HYPHA</name>
<feature type="signal peptide" evidence="1">
    <location>
        <begin position="1"/>
        <end position="20"/>
    </location>
</feature>
<proteinExistence type="predicted"/>
<dbReference type="Proteomes" id="UP001566132">
    <property type="component" value="Unassembled WGS sequence"/>
</dbReference>
<evidence type="ECO:0000313" key="3">
    <source>
        <dbReference type="Proteomes" id="UP001566132"/>
    </source>
</evidence>
<organism evidence="2 3">
    <name type="scientific">Hypothenemus hampei</name>
    <name type="common">Coffee berry borer</name>
    <dbReference type="NCBI Taxonomy" id="57062"/>
    <lineage>
        <taxon>Eukaryota</taxon>
        <taxon>Metazoa</taxon>
        <taxon>Ecdysozoa</taxon>
        <taxon>Arthropoda</taxon>
        <taxon>Hexapoda</taxon>
        <taxon>Insecta</taxon>
        <taxon>Pterygota</taxon>
        <taxon>Neoptera</taxon>
        <taxon>Endopterygota</taxon>
        <taxon>Coleoptera</taxon>
        <taxon>Polyphaga</taxon>
        <taxon>Cucujiformia</taxon>
        <taxon>Curculionidae</taxon>
        <taxon>Scolytinae</taxon>
        <taxon>Hypothenemus</taxon>
    </lineage>
</organism>